<evidence type="ECO:0000313" key="3">
    <source>
        <dbReference type="EMBL" id="NJO99905.1"/>
    </source>
</evidence>
<name>A0ABX0YCE7_9PSED</name>
<dbReference type="SUPFAM" id="SSF55347">
    <property type="entry name" value="Glyceraldehyde-3-phosphate dehydrogenase-like, C-terminal domain"/>
    <property type="match status" value="1"/>
</dbReference>
<dbReference type="Gene3D" id="3.30.360.10">
    <property type="entry name" value="Dihydrodipicolinate Reductase, domain 2"/>
    <property type="match status" value="1"/>
</dbReference>
<keyword evidence="4" id="KW-1185">Reference proteome</keyword>
<dbReference type="RefSeq" id="WP_168081553.1">
    <property type="nucleotide sequence ID" value="NZ_JAAVJI010000002.1"/>
</dbReference>
<protein>
    <submittedName>
        <fullName evidence="3">Aspartate-semialdehyde dehydrogenase</fullName>
        <ecNumber evidence="3">1.2.1.11</ecNumber>
    </submittedName>
</protein>
<dbReference type="CDD" id="cd18129">
    <property type="entry name" value="ASADH_C_USG1_like"/>
    <property type="match status" value="1"/>
</dbReference>
<dbReference type="Gene3D" id="3.40.50.720">
    <property type="entry name" value="NAD(P)-binding Rossmann-like Domain"/>
    <property type="match status" value="1"/>
</dbReference>
<evidence type="ECO:0000256" key="1">
    <source>
        <dbReference type="ARBA" id="ARBA00010584"/>
    </source>
</evidence>
<dbReference type="Pfam" id="PF01118">
    <property type="entry name" value="Semialdhyde_dh"/>
    <property type="match status" value="1"/>
</dbReference>
<dbReference type="SUPFAM" id="SSF51735">
    <property type="entry name" value="NAD(P)-binding Rossmann-fold domains"/>
    <property type="match status" value="1"/>
</dbReference>
<comment type="caution">
    <text evidence="3">The sequence shown here is derived from an EMBL/GenBank/DDBJ whole genome shotgun (WGS) entry which is preliminary data.</text>
</comment>
<comment type="similarity">
    <text evidence="1">Belongs to the aspartate-semialdehyde dehydrogenase family.</text>
</comment>
<dbReference type="InterPro" id="IPR000534">
    <property type="entry name" value="Semialdehyde_DH_NAD-bd"/>
</dbReference>
<keyword evidence="3" id="KW-0560">Oxidoreductase</keyword>
<gene>
    <name evidence="3" type="ORF">HBH25_03385</name>
</gene>
<dbReference type="PANTHER" id="PTHR46278:SF2">
    <property type="entry name" value="ASPARTATE-SEMIALDEHYDE DEHYDROGENASE"/>
    <property type="match status" value="1"/>
</dbReference>
<dbReference type="Proteomes" id="UP000746535">
    <property type="component" value="Unassembled WGS sequence"/>
</dbReference>
<dbReference type="EMBL" id="JAAVJI010000002">
    <property type="protein sequence ID" value="NJO99905.1"/>
    <property type="molecule type" value="Genomic_DNA"/>
</dbReference>
<organism evidence="3 4">
    <name type="scientific">Pseudomonas quercus</name>
    <dbReference type="NCBI Taxonomy" id="2722792"/>
    <lineage>
        <taxon>Bacteria</taxon>
        <taxon>Pseudomonadati</taxon>
        <taxon>Pseudomonadota</taxon>
        <taxon>Gammaproteobacteria</taxon>
        <taxon>Pseudomonadales</taxon>
        <taxon>Pseudomonadaceae</taxon>
        <taxon>Pseudomonas</taxon>
    </lineage>
</organism>
<proteinExistence type="inferred from homology"/>
<dbReference type="PIRSF" id="PIRSF000148">
    <property type="entry name" value="ASA_dh"/>
    <property type="match status" value="1"/>
</dbReference>
<dbReference type="EC" id="1.2.1.11" evidence="3"/>
<dbReference type="PANTHER" id="PTHR46278">
    <property type="entry name" value="DEHYDROGENASE, PUTATIVE-RELATED"/>
    <property type="match status" value="1"/>
</dbReference>
<feature type="domain" description="Semialdehyde dehydrogenase NAD-binding" evidence="2">
    <location>
        <begin position="6"/>
        <end position="117"/>
    </location>
</feature>
<dbReference type="SMART" id="SM00859">
    <property type="entry name" value="Semialdhyde_dh"/>
    <property type="match status" value="1"/>
</dbReference>
<accession>A0ABX0YCE7</accession>
<evidence type="ECO:0000259" key="2">
    <source>
        <dbReference type="SMART" id="SM00859"/>
    </source>
</evidence>
<dbReference type="NCBIfam" id="NF004224">
    <property type="entry name" value="PRK05671.1"/>
    <property type="match status" value="1"/>
</dbReference>
<dbReference type="NCBIfam" id="NF011456">
    <property type="entry name" value="PRK14874.1"/>
    <property type="match status" value="1"/>
</dbReference>
<dbReference type="Pfam" id="PF02774">
    <property type="entry name" value="Semialdhyde_dhC"/>
    <property type="match status" value="1"/>
</dbReference>
<sequence>MSATFDVAVIGATGTVGETLVQVLEERDFPLGQLHVLASEASVAQSIPFRGRNVRVKSLNGFDFNQVKLVFFCAGDAVTAAFAGQASEAGCQVIDLAGGAGAPAVVPEVNAQTLQGLSAPSRVGTPGSIATALALALAPLQGLLDIEHVTVTACLPMSASSREAVRELARQTTELLNARPLEPRVFDRQVAFNMLAQVGEPDAAGQLALEKRAHRELRELLNLPLLKVSISCIQAPVFFGDSLTVSVRSRTPVDVQAATQALEQAAGVEWTGADDYPTVVGDAVGQDVVYVGRVRGGLGDPCELNLWLVLDNVRKGAALNAVQVAELLIKRLS</sequence>
<evidence type="ECO:0000313" key="4">
    <source>
        <dbReference type="Proteomes" id="UP000746535"/>
    </source>
</evidence>
<dbReference type="GO" id="GO:0004073">
    <property type="term" value="F:aspartate-semialdehyde dehydrogenase activity"/>
    <property type="evidence" value="ECO:0007669"/>
    <property type="project" value="UniProtKB-EC"/>
</dbReference>
<reference evidence="3 4" key="1">
    <citation type="submission" date="2020-03" db="EMBL/GenBank/DDBJ databases">
        <authorList>
            <person name="Wang L."/>
            <person name="He N."/>
            <person name="Li Y."/>
            <person name="Fang Y."/>
            <person name="Zhang F."/>
        </authorList>
    </citation>
    <scope>NUCLEOTIDE SEQUENCE [LARGE SCALE GENOMIC DNA]</scope>
    <source>
        <strain evidence="4">hsmgli-8</strain>
    </source>
</reference>
<dbReference type="InterPro" id="IPR012280">
    <property type="entry name" value="Semialdhyde_DH_dimer_dom"/>
</dbReference>
<dbReference type="InterPro" id="IPR036291">
    <property type="entry name" value="NAD(P)-bd_dom_sf"/>
</dbReference>